<dbReference type="Gene3D" id="2.60.120.650">
    <property type="entry name" value="Cupin"/>
    <property type="match status" value="1"/>
</dbReference>
<reference evidence="2 5" key="1">
    <citation type="journal article" date="2011" name="Proc. Natl. Acad. Sci. U.S.A.">
        <title>Mimivirus shows dramatic genome reduction after intraamoebal culture.</title>
        <authorList>
            <person name="Boyer M."/>
            <person name="Azza S."/>
            <person name="Barrassi L."/>
            <person name="Klose T."/>
            <person name="Campocasso A."/>
            <person name="Pagnier I."/>
            <person name="Fournous G."/>
            <person name="Borg A."/>
            <person name="Robert C."/>
            <person name="Zhang X."/>
            <person name="Desnues C."/>
            <person name="Henrissat B."/>
            <person name="Rossmann M.G."/>
            <person name="La Scola B."/>
            <person name="Raoult D."/>
        </authorList>
    </citation>
    <scope>NUCLEOTIDE SEQUENCE [LARGE SCALE GENOMIC DNA]</scope>
    <source>
        <strain evidence="2">M4</strain>
    </source>
</reference>
<dbReference type="Proteomes" id="UP000274448">
    <property type="component" value="Segment"/>
</dbReference>
<accession>E3VZA7</accession>
<keyword evidence="1" id="KW-0489">Methyltransferase</keyword>
<organismHost>
    <name type="scientific">Acanthamoeba polyphaga</name>
    <name type="common">Amoeba</name>
    <dbReference type="NCBI Taxonomy" id="5757"/>
</organismHost>
<keyword evidence="4" id="KW-1185">Reference proteome</keyword>
<evidence type="ECO:0000313" key="1">
    <source>
        <dbReference type="EMBL" id="ADO18300.1"/>
    </source>
</evidence>
<dbReference type="Proteomes" id="UP000201519">
    <property type="component" value="Segment"/>
</dbReference>
<organism evidence="1 4">
    <name type="scientific">Acanthamoeba polyphaga mimivirus</name>
    <name type="common">APMV</name>
    <dbReference type="NCBI Taxonomy" id="212035"/>
    <lineage>
        <taxon>Viruses</taxon>
        <taxon>Varidnaviria</taxon>
        <taxon>Bamfordvirae</taxon>
        <taxon>Nucleocytoviricota</taxon>
        <taxon>Megaviricetes</taxon>
        <taxon>Imitervirales</taxon>
        <taxon>Mimiviridae</taxon>
        <taxon>Megamimivirinae</taxon>
        <taxon>Mimivirus</taxon>
        <taxon>Mimivirus bradfordmassiliense</taxon>
    </lineage>
</organism>
<dbReference type="EMBL" id="HQ336222">
    <property type="protein sequence ID" value="ADO18300.1"/>
    <property type="molecule type" value="Genomic_DNA"/>
</dbReference>
<dbReference type="Proteomes" id="UP000240552">
    <property type="component" value="Segment"/>
</dbReference>
<evidence type="ECO:0000313" key="4">
    <source>
        <dbReference type="Proteomes" id="UP000201519"/>
    </source>
</evidence>
<keyword evidence="1" id="KW-0808">Transferase</keyword>
<dbReference type="GO" id="GO:0008168">
    <property type="term" value="F:methyltransferase activity"/>
    <property type="evidence" value="ECO:0007669"/>
    <property type="project" value="UniProtKB-KW"/>
</dbReference>
<proteinExistence type="predicted"/>
<dbReference type="KEGG" id="vg:9925253"/>
<dbReference type="EMBL" id="JN036606">
    <property type="protein sequence ID" value="AEJ34860.1"/>
    <property type="molecule type" value="Genomic_DNA"/>
</dbReference>
<protein>
    <submittedName>
        <fullName evidence="1">Putative histone demethylase</fullName>
    </submittedName>
    <submittedName>
        <fullName evidence="2">Uncharacterized protein L613</fullName>
    </submittedName>
</protein>
<reference evidence="1 4" key="2">
    <citation type="journal article" date="2011" name="Virol. J.">
        <title>Breaking the 1000-gene barrier for Mimivirus using ultra-deep genome and transcriptome sequencing.</title>
        <authorList>
            <person name="Legendre M."/>
            <person name="Santini S."/>
            <person name="Rico A."/>
            <person name="Abergel C."/>
            <person name="Claverie J.M."/>
        </authorList>
    </citation>
    <scope>NUCLEOTIDE SEQUENCE [LARGE SCALE GENOMIC DNA]</scope>
</reference>
<dbReference type="OrthoDB" id="30473at10239"/>
<gene>
    <name evidence="1" type="primary">L613</name>
    <name evidence="2" type="ORF">MIMI_L613</name>
</gene>
<accession>A0A0G2Y5Z8</accession>
<evidence type="ECO:0000313" key="3">
    <source>
        <dbReference type="EMBL" id="AKI81285.1"/>
    </source>
</evidence>
<evidence type="ECO:0000313" key="6">
    <source>
        <dbReference type="Proteomes" id="UP000274448"/>
    </source>
</evidence>
<dbReference type="GO" id="GO:0032259">
    <property type="term" value="P:methylation"/>
    <property type="evidence" value="ECO:0007669"/>
    <property type="project" value="UniProtKB-KW"/>
</dbReference>
<dbReference type="RefSeq" id="YP_003987130.1">
    <property type="nucleotide sequence ID" value="NC_014649.1"/>
</dbReference>
<dbReference type="SUPFAM" id="SSF51197">
    <property type="entry name" value="Clavaminate synthase-like"/>
    <property type="match status" value="1"/>
</dbReference>
<dbReference type="EMBL" id="KM982403">
    <property type="protein sequence ID" value="AKI81285.1"/>
    <property type="molecule type" value="Genomic_DNA"/>
</dbReference>
<name>A0A0G2Y5Z8_MIMIV</name>
<evidence type="ECO:0000313" key="2">
    <source>
        <dbReference type="EMBL" id="AEJ34860.1"/>
    </source>
</evidence>
<dbReference type="GeneID" id="9925253"/>
<evidence type="ECO:0000313" key="5">
    <source>
        <dbReference type="Proteomes" id="UP000240552"/>
    </source>
</evidence>
<reference evidence="3 6" key="3">
    <citation type="submission" date="2014-10" db="EMBL/GenBank/DDBJ databases">
        <title>Pan-genome analysis of Brazilian lineage A amoebal mimiviruses.</title>
        <authorList>
            <person name="Assis F.L."/>
            <person name="Abrahao J.S."/>
            <person name="Kroon E.G."/>
            <person name="Dornas F.P."/>
            <person name="Andrade K.R."/>
            <person name="Borato P.V.M."/>
            <person name="Pilotto M.R."/>
            <person name="Benamar S."/>
            <person name="LaScola B."/>
            <person name="Colson P."/>
        </authorList>
    </citation>
    <scope>NUCLEOTIDE SEQUENCE [LARGE SCALE GENOMIC DNA]</scope>
    <source>
        <strain evidence="3 6">Amazonia</strain>
    </source>
</reference>
<sequence>MLSDIGQNSTIIYSKLSKNFWIMLDLMENILSHCEKHEITVWLDYSTYYLVMNNPIGITSHEINFGIDHIDRNRFISIFESKIDSKISLYHLSNNKITLCNGTTIVDILMYNKIDSYYQQIDSVGEKIYAPLVRKLFIGHSIWVSHRWISDSMNLITREFSIGFSKSIPRHHCETFESIRKLIENSCIPVIIETDYLDLEQSDYEKLINNQKRNIYGYQSSITWKQSESDAITTWKNYKQRKLDFNIVDSPIDDKSVLPSEWNTYVKDKLGNNYDFALTWIMTIKPKITHFHTDPEYAGGYMKLLSGEKIWWCICPNDYQYLVDRGHSIDTMAKLNFNEVLQLENNYLIGRIYMDIIRDGDLIWFPINTLHKVITTKDSYGFGGYL</sequence>